<dbReference type="AlphaFoldDB" id="A0A9X7E6N4"/>
<comment type="caution">
    <text evidence="1">The sequence shown here is derived from an EMBL/GenBank/DDBJ whole genome shotgun (WGS) entry which is preliminary data.</text>
</comment>
<dbReference type="EMBL" id="NUUR01000039">
    <property type="protein sequence ID" value="PHG82093.1"/>
    <property type="molecule type" value="Genomic_DNA"/>
</dbReference>
<evidence type="ECO:0000313" key="1">
    <source>
        <dbReference type="EMBL" id="PHG82093.1"/>
    </source>
</evidence>
<gene>
    <name evidence="1" type="ORF">COI69_13870</name>
</gene>
<protein>
    <submittedName>
        <fullName evidence="1">Uncharacterized protein</fullName>
    </submittedName>
</protein>
<organism evidence="1 2">
    <name type="scientific">Bacillus cereus</name>
    <dbReference type="NCBI Taxonomy" id="1396"/>
    <lineage>
        <taxon>Bacteria</taxon>
        <taxon>Bacillati</taxon>
        <taxon>Bacillota</taxon>
        <taxon>Bacilli</taxon>
        <taxon>Bacillales</taxon>
        <taxon>Bacillaceae</taxon>
        <taxon>Bacillus</taxon>
        <taxon>Bacillus cereus group</taxon>
    </lineage>
</organism>
<reference evidence="1 2" key="1">
    <citation type="submission" date="2017-09" db="EMBL/GenBank/DDBJ databases">
        <title>Large-scale bioinformatics analysis of Bacillus genomes uncovers conserved roles of natural products in bacterial physiology.</title>
        <authorList>
            <consortium name="Agbiome Team Llc"/>
            <person name="Bleich R.M."/>
            <person name="Grubbs K.J."/>
            <person name="Santa Maria K.C."/>
            <person name="Allen S.E."/>
            <person name="Farag S."/>
            <person name="Shank E.A."/>
            <person name="Bowers A."/>
        </authorList>
    </citation>
    <scope>NUCLEOTIDE SEQUENCE [LARGE SCALE GENOMIC DNA]</scope>
    <source>
        <strain evidence="1 2">AFS029792</strain>
    </source>
</reference>
<sequence length="76" mass="8430">MSRNNINIFYVISLDTDTAGFGGAKADDVYYFDVTTLGGGTYLYINFRMGKYSTSNKMAFEVYKNGSLIQRATSQG</sequence>
<dbReference type="RefSeq" id="WP_016083446.1">
    <property type="nucleotide sequence ID" value="NZ_NUQH01000038.1"/>
</dbReference>
<accession>A0A9X7E6N4</accession>
<evidence type="ECO:0000313" key="2">
    <source>
        <dbReference type="Proteomes" id="UP000225135"/>
    </source>
</evidence>
<proteinExistence type="predicted"/>
<name>A0A9X7E6N4_BACCE</name>
<dbReference type="Proteomes" id="UP000225135">
    <property type="component" value="Unassembled WGS sequence"/>
</dbReference>